<evidence type="ECO:0000256" key="8">
    <source>
        <dbReference type="ARBA" id="ARBA00022840"/>
    </source>
</evidence>
<keyword evidence="5" id="KW-0547">Nucleotide-binding</keyword>
<dbReference type="Proteomes" id="UP000077317">
    <property type="component" value="Chromosome"/>
</dbReference>
<dbReference type="Gene3D" id="3.40.50.300">
    <property type="entry name" value="P-loop containing nucleotide triphosphate hydrolases"/>
    <property type="match status" value="2"/>
</dbReference>
<evidence type="ECO:0000256" key="2">
    <source>
        <dbReference type="ARBA" id="ARBA00009046"/>
    </source>
</evidence>
<dbReference type="SMART" id="SM00490">
    <property type="entry name" value="HELICc"/>
    <property type="match status" value="1"/>
</dbReference>
<dbReference type="InterPro" id="IPR054712">
    <property type="entry name" value="Cas3-like_dom"/>
</dbReference>
<dbReference type="AlphaFoldDB" id="A0A172Q804"/>
<reference evidence="14" key="2">
    <citation type="submission" date="2016-03" db="EMBL/GenBank/DDBJ databases">
        <title>Streptococcus antelopensis sp. nov., isolated from the feces of the Tibetan antelope (Pantholops hodgsonii) in Hoh Xil National Nature Reserve, Qinghai, China.</title>
        <authorList>
            <person name="Bai X."/>
        </authorList>
    </citation>
    <scope>NUCLEOTIDE SEQUENCE [LARGE SCALE GENOMIC DNA]</scope>
    <source>
        <strain evidence="14">TA 26</strain>
    </source>
</reference>
<dbReference type="InterPro" id="IPR041372">
    <property type="entry name" value="Cas3_C"/>
</dbReference>
<evidence type="ECO:0000256" key="10">
    <source>
        <dbReference type="ARBA" id="ARBA00038437"/>
    </source>
</evidence>
<dbReference type="InterPro" id="IPR038257">
    <property type="entry name" value="CRISPR-assoc_Cas3_HD_sf"/>
</dbReference>
<dbReference type="PROSITE" id="PS51192">
    <property type="entry name" value="HELICASE_ATP_BIND_1"/>
    <property type="match status" value="1"/>
</dbReference>
<evidence type="ECO:0000259" key="11">
    <source>
        <dbReference type="PROSITE" id="PS51192"/>
    </source>
</evidence>
<dbReference type="Pfam" id="PF18395">
    <property type="entry name" value="Cas3_C"/>
    <property type="match status" value="1"/>
</dbReference>
<protein>
    <submittedName>
        <fullName evidence="13">CRISPR-associated helicase/endonuclease Cas3</fullName>
    </submittedName>
</protein>
<proteinExistence type="inferred from homology"/>
<evidence type="ECO:0000256" key="3">
    <source>
        <dbReference type="ARBA" id="ARBA00022722"/>
    </source>
</evidence>
<keyword evidence="7" id="KW-0347">Helicase</keyword>
<evidence type="ECO:0000256" key="7">
    <source>
        <dbReference type="ARBA" id="ARBA00022806"/>
    </source>
</evidence>
<keyword evidence="8" id="KW-0067">ATP-binding</keyword>
<dbReference type="InterPro" id="IPR006483">
    <property type="entry name" value="CRISPR-assoc_Cas3_HD"/>
</dbReference>
<keyword evidence="13" id="KW-0255">Endonuclease</keyword>
<organism evidence="13 14">
    <name type="scientific">Streptococcus pantholopis</name>
    <dbReference type="NCBI Taxonomy" id="1811193"/>
    <lineage>
        <taxon>Bacteria</taxon>
        <taxon>Bacillati</taxon>
        <taxon>Bacillota</taxon>
        <taxon>Bacilli</taxon>
        <taxon>Lactobacillales</taxon>
        <taxon>Streptococcaceae</taxon>
        <taxon>Streptococcus</taxon>
    </lineage>
</organism>
<dbReference type="PANTHER" id="PTHR47959:SF16">
    <property type="entry name" value="CRISPR-ASSOCIATED NUCLEASE_HELICASE CAS3-RELATED"/>
    <property type="match status" value="1"/>
</dbReference>
<evidence type="ECO:0000256" key="1">
    <source>
        <dbReference type="ARBA" id="ARBA00006847"/>
    </source>
</evidence>
<keyword evidence="3" id="KW-0540">Nuclease</keyword>
<comment type="similarity">
    <text evidence="1">In the N-terminal section; belongs to the CRISPR-associated nuclease Cas3-HD family.</text>
</comment>
<feature type="domain" description="HD Cas3-type" evidence="12">
    <location>
        <begin position="16"/>
        <end position="229"/>
    </location>
</feature>
<dbReference type="EMBL" id="CP014699">
    <property type="protein sequence ID" value="AND79552.1"/>
    <property type="molecule type" value="Genomic_DNA"/>
</dbReference>
<dbReference type="GO" id="GO:0003724">
    <property type="term" value="F:RNA helicase activity"/>
    <property type="evidence" value="ECO:0007669"/>
    <property type="project" value="TreeGrafter"/>
</dbReference>
<dbReference type="InterPro" id="IPR011545">
    <property type="entry name" value="DEAD/DEAH_box_helicase_dom"/>
</dbReference>
<dbReference type="GO" id="GO:0003676">
    <property type="term" value="F:nucleic acid binding"/>
    <property type="evidence" value="ECO:0007669"/>
    <property type="project" value="InterPro"/>
</dbReference>
<comment type="similarity">
    <text evidence="2">In the central section; belongs to the CRISPR-associated helicase Cas3 family.</text>
</comment>
<evidence type="ECO:0000313" key="14">
    <source>
        <dbReference type="Proteomes" id="UP000077317"/>
    </source>
</evidence>
<dbReference type="CDD" id="cd17930">
    <property type="entry name" value="DEXHc_cas3"/>
    <property type="match status" value="1"/>
</dbReference>
<dbReference type="PANTHER" id="PTHR47959">
    <property type="entry name" value="ATP-DEPENDENT RNA HELICASE RHLE-RELATED"/>
    <property type="match status" value="1"/>
</dbReference>
<evidence type="ECO:0000313" key="13">
    <source>
        <dbReference type="EMBL" id="AND79552.1"/>
    </source>
</evidence>
<dbReference type="InterPro" id="IPR001650">
    <property type="entry name" value="Helicase_C-like"/>
</dbReference>
<gene>
    <name evidence="13" type="ORF">A0O21_05680</name>
</gene>
<sequence>MKRKSYFWAKKREDSGRLLWLSLMQHLEDTKNVAGLLWEHWLGDGQKRLIEESLESAYKAEDLGKRVAQFLAAVHDIGKATPAFQTQKGYSNSEDLDLQLLEKLERSGFEGISSLQLAKPRQSHHSIAGQYLLYRYGVREDLATIIGGHHGKPIDSTEDYKSQGQSYPTNYFQIQDSENKIHQKWEQAQRNIFNWGLEVSGFTSVEDLPKVKQPAQVILSGVLIMADWIASNEDYFPLLSVDDAEVSDPSNRIQIGFSEWKKTRLWEPADLIDFEKVYKSRFGFKPRDVQTVLADTIVNTRKPGIFILEAPMGVGKTEAALIATEQLAAKTGRNGIFFGLPTQATSNGIFRRIEKWLESIRKDLEENENVSIHLVHGKAQLNEAFSELPTASNINSDYFEENGSVIVNQWFSGRKTASLDDFVIGTVDQFLMVALKQKHLALRHLGFSKKVVIIDEVHAYDSYMNQYLLEAIRWMGAYGVPVIILSATLPAERRVELLKNYMLGLGKEFNKKERKELAENLKTDAYPLVTYNDGNDVYQIKDFRQSENKTITVERLKEEELLETVEKELLDGGVLGLIINTVKRAQELAKTFAEKFGEDMVDLLHSGFIATQRMQKEKELLKIIGKKAQRPKRKIIIGTQVIEQSLDIDFDVLISDLAPMDLLIQRVGRLHRHDIKRPTKHKEPRFYVLGTSESLDFEEGSSFVYGDYLLARTQYFLPDSIHLPADISPLVQKAYDFEQEINFGDKLNVRYIEAQKEYKVKIESKETKAKNYRIDNPVLKPSRRRPENLIGWLKKPNPDESEEKAYAQVRDSEDTIEVVALKVVESGYGLFGENKDISADITASNLAKQVAQNTLRLPLALSKSYNADKTIKELEEYHMRHLPDWSNSSWLKGSLGVIFNEDNEFTLNGFRLKYDEKYGLQAERV</sequence>
<dbReference type="PROSITE" id="PS51643">
    <property type="entry name" value="HD_CAS3"/>
    <property type="match status" value="1"/>
</dbReference>
<reference evidence="13 14" key="1">
    <citation type="journal article" date="2016" name="Int. J. Syst. Evol. Microbiol.">
        <title>Streptococcuspantholopis sp. nov., isolated from faeces of the Tibetan antelope (Pantholops hodgsonii).</title>
        <authorList>
            <person name="Bai X."/>
            <person name="Xiong Y."/>
            <person name="Lu S."/>
            <person name="Jin D."/>
            <person name="Lai X."/>
            <person name="Yang J."/>
            <person name="Niu L."/>
            <person name="Hu S."/>
            <person name="Meng X."/>
            <person name="Pu J."/>
            <person name="Ye C."/>
            <person name="Xu J."/>
        </authorList>
    </citation>
    <scope>NUCLEOTIDE SEQUENCE [LARGE SCALE GENOMIC DNA]</scope>
    <source>
        <strain evidence="13 14">TA 26</strain>
    </source>
</reference>
<dbReference type="GO" id="GO:0005524">
    <property type="term" value="F:ATP binding"/>
    <property type="evidence" value="ECO:0007669"/>
    <property type="project" value="UniProtKB-KW"/>
</dbReference>
<feature type="domain" description="Helicase ATP-binding" evidence="11">
    <location>
        <begin position="297"/>
        <end position="507"/>
    </location>
</feature>
<dbReference type="InterPro" id="IPR050079">
    <property type="entry name" value="DEAD_box_RNA_helicase"/>
</dbReference>
<dbReference type="GO" id="GO:0016787">
    <property type="term" value="F:hydrolase activity"/>
    <property type="evidence" value="ECO:0007669"/>
    <property type="project" value="UniProtKB-KW"/>
</dbReference>
<evidence type="ECO:0000256" key="9">
    <source>
        <dbReference type="ARBA" id="ARBA00023118"/>
    </source>
</evidence>
<dbReference type="GO" id="GO:0046872">
    <property type="term" value="F:metal ion binding"/>
    <property type="evidence" value="ECO:0007669"/>
    <property type="project" value="UniProtKB-KW"/>
</dbReference>
<accession>A0A172Q804</accession>
<dbReference type="Pfam" id="PF22590">
    <property type="entry name" value="Cas3-like_C_2"/>
    <property type="match status" value="1"/>
</dbReference>
<dbReference type="GO" id="GO:0005829">
    <property type="term" value="C:cytosol"/>
    <property type="evidence" value="ECO:0007669"/>
    <property type="project" value="TreeGrafter"/>
</dbReference>
<dbReference type="KEGG" id="spat:A0O21_05680"/>
<dbReference type="InterPro" id="IPR006474">
    <property type="entry name" value="Helicase_Cas3_CRISPR-ass_core"/>
</dbReference>
<keyword evidence="14" id="KW-1185">Reference proteome</keyword>
<dbReference type="GO" id="GO:0004519">
    <property type="term" value="F:endonuclease activity"/>
    <property type="evidence" value="ECO:0007669"/>
    <property type="project" value="UniProtKB-KW"/>
</dbReference>
<dbReference type="NCBIfam" id="TIGR01587">
    <property type="entry name" value="cas3_core"/>
    <property type="match status" value="1"/>
</dbReference>
<evidence type="ECO:0000259" key="12">
    <source>
        <dbReference type="PROSITE" id="PS51643"/>
    </source>
</evidence>
<dbReference type="Pfam" id="PF18019">
    <property type="entry name" value="Cas3_HD"/>
    <property type="match status" value="1"/>
</dbReference>
<dbReference type="STRING" id="1811193.A0O21_05680"/>
<keyword evidence="9" id="KW-0051">Antiviral defense</keyword>
<dbReference type="NCBIfam" id="TIGR01596">
    <property type="entry name" value="cas3_HD"/>
    <property type="match status" value="1"/>
</dbReference>
<evidence type="ECO:0000256" key="5">
    <source>
        <dbReference type="ARBA" id="ARBA00022741"/>
    </source>
</evidence>
<dbReference type="InterPro" id="IPR014001">
    <property type="entry name" value="Helicase_ATP-bd"/>
</dbReference>
<dbReference type="GO" id="GO:0051607">
    <property type="term" value="P:defense response to virus"/>
    <property type="evidence" value="ECO:0007669"/>
    <property type="project" value="UniProtKB-KW"/>
</dbReference>
<keyword evidence="4" id="KW-0479">Metal-binding</keyword>
<name>A0A172Q804_9STRE</name>
<evidence type="ECO:0000256" key="4">
    <source>
        <dbReference type="ARBA" id="ARBA00022723"/>
    </source>
</evidence>
<evidence type="ECO:0000256" key="6">
    <source>
        <dbReference type="ARBA" id="ARBA00022801"/>
    </source>
</evidence>
<dbReference type="Pfam" id="PF00270">
    <property type="entry name" value="DEAD"/>
    <property type="match status" value="1"/>
</dbReference>
<dbReference type="OrthoDB" id="9810236at2"/>
<dbReference type="SUPFAM" id="SSF52540">
    <property type="entry name" value="P-loop containing nucleoside triphosphate hydrolases"/>
    <property type="match status" value="1"/>
</dbReference>
<dbReference type="SMART" id="SM00487">
    <property type="entry name" value="DEXDc"/>
    <property type="match status" value="1"/>
</dbReference>
<dbReference type="InterPro" id="IPR027417">
    <property type="entry name" value="P-loop_NTPase"/>
</dbReference>
<dbReference type="CDD" id="cd09641">
    <property type="entry name" value="Cas3''_I"/>
    <property type="match status" value="1"/>
</dbReference>
<keyword evidence="6" id="KW-0378">Hydrolase</keyword>
<comment type="similarity">
    <text evidence="10">Belongs to the DEAD box helicase family.</text>
</comment>
<dbReference type="Gene3D" id="1.10.3210.30">
    <property type="match status" value="1"/>
</dbReference>
<dbReference type="RefSeq" id="WP_067062622.1">
    <property type="nucleotide sequence ID" value="NZ_CP014699.1"/>
</dbReference>